<dbReference type="InterPro" id="IPR050091">
    <property type="entry name" value="PKS_NRPS_Biosynth_Enz"/>
</dbReference>
<evidence type="ECO:0000256" key="5">
    <source>
        <dbReference type="ARBA" id="ARBA00023268"/>
    </source>
</evidence>
<dbReference type="InterPro" id="IPR016035">
    <property type="entry name" value="Acyl_Trfase/lysoPLipase"/>
</dbReference>
<dbReference type="Gene3D" id="3.40.366.10">
    <property type="entry name" value="Malonyl-Coenzyme A Acyl Carrier Protein, domain 2"/>
    <property type="match status" value="4"/>
</dbReference>
<dbReference type="InterPro" id="IPR020841">
    <property type="entry name" value="PKS_Beta-ketoAc_synthase_dom"/>
</dbReference>
<proteinExistence type="predicted"/>
<evidence type="ECO:0000256" key="2">
    <source>
        <dbReference type="ARBA" id="ARBA00022553"/>
    </source>
</evidence>
<dbReference type="EMBL" id="CP016076">
    <property type="protein sequence ID" value="APU15494.1"/>
    <property type="molecule type" value="Genomic_DNA"/>
</dbReference>
<feature type="domain" description="Ketosynthase family 3 (KS3)" evidence="15">
    <location>
        <begin position="2051"/>
        <end position="2475"/>
    </location>
</feature>
<dbReference type="SMART" id="SM01294">
    <property type="entry name" value="PKS_PP_betabranch"/>
    <property type="match status" value="4"/>
</dbReference>
<dbReference type="PROSITE" id="PS00606">
    <property type="entry name" value="KS3_1"/>
    <property type="match status" value="3"/>
</dbReference>
<evidence type="ECO:0000259" key="16">
    <source>
        <dbReference type="PROSITE" id="PS52019"/>
    </source>
</evidence>
<dbReference type="KEGG" id="acad:UA74_17320"/>
<dbReference type="InterPro" id="IPR001227">
    <property type="entry name" value="Ac_transferase_dom_sf"/>
</dbReference>
<dbReference type="PROSITE" id="PS52004">
    <property type="entry name" value="KS3_2"/>
    <property type="match status" value="3"/>
</dbReference>
<dbReference type="PROSITE" id="PS52019">
    <property type="entry name" value="PKS_MFAS_DH"/>
    <property type="match status" value="2"/>
</dbReference>
<feature type="region of interest" description="N-terminal hotdog fold" evidence="12">
    <location>
        <begin position="4618"/>
        <end position="4742"/>
    </location>
</feature>
<dbReference type="GO" id="GO:0004315">
    <property type="term" value="F:3-oxoacyl-[acyl-carrier-protein] synthase activity"/>
    <property type="evidence" value="ECO:0007669"/>
    <property type="project" value="InterPro"/>
</dbReference>
<organism evidence="17 18">
    <name type="scientific">Actinoalloteichus fjordicus</name>
    <dbReference type="NCBI Taxonomy" id="1612552"/>
    <lineage>
        <taxon>Bacteria</taxon>
        <taxon>Bacillati</taxon>
        <taxon>Actinomycetota</taxon>
        <taxon>Actinomycetes</taxon>
        <taxon>Pseudonocardiales</taxon>
        <taxon>Pseudonocardiaceae</taxon>
        <taxon>Actinoalloteichus</taxon>
    </lineage>
</organism>
<feature type="region of interest" description="C-terminal hotdog fold" evidence="12">
    <location>
        <begin position="4753"/>
        <end position="4889"/>
    </location>
</feature>
<evidence type="ECO:0000259" key="15">
    <source>
        <dbReference type="PROSITE" id="PS52004"/>
    </source>
</evidence>
<dbReference type="PROSITE" id="PS00012">
    <property type="entry name" value="PHOSPHOPANTETHEINE"/>
    <property type="match status" value="4"/>
</dbReference>
<dbReference type="Pfam" id="PF08659">
    <property type="entry name" value="KR"/>
    <property type="match status" value="3"/>
</dbReference>
<feature type="compositionally biased region" description="Low complexity" evidence="13">
    <location>
        <begin position="979"/>
        <end position="989"/>
    </location>
</feature>
<dbReference type="Gene3D" id="1.10.1200.10">
    <property type="entry name" value="ACP-like"/>
    <property type="match status" value="4"/>
</dbReference>
<evidence type="ECO:0000256" key="1">
    <source>
        <dbReference type="ARBA" id="ARBA00022450"/>
    </source>
</evidence>
<dbReference type="InterPro" id="IPR006162">
    <property type="entry name" value="Ppantetheine_attach_site"/>
</dbReference>
<reference evidence="18" key="1">
    <citation type="submission" date="2016-06" db="EMBL/GenBank/DDBJ databases">
        <title>Complete genome sequence of Actinoalloteichus fjordicus DSM 46855 (=ADI127-17), type strain of the new species Actinoalloteichus fjordicus.</title>
        <authorList>
            <person name="Ruckert C."/>
            <person name="Nouioui I."/>
            <person name="Willmese J."/>
            <person name="van Wezel G."/>
            <person name="Klenk H.-P."/>
            <person name="Kalinowski J."/>
            <person name="Zotchev S.B."/>
        </authorList>
    </citation>
    <scope>NUCLEOTIDE SEQUENCE [LARGE SCALE GENOMIC DNA]</scope>
    <source>
        <strain evidence="18">ADI127-7</strain>
    </source>
</reference>
<dbReference type="Gene3D" id="3.40.47.10">
    <property type="match status" value="3"/>
</dbReference>
<dbReference type="Pfam" id="PF18369">
    <property type="entry name" value="PKS_DE"/>
    <property type="match status" value="1"/>
</dbReference>
<evidence type="ECO:0000256" key="9">
    <source>
        <dbReference type="ARBA" id="ARBA00060622"/>
    </source>
</evidence>
<feature type="active site" description="Proton donor; for dehydratase activity" evidence="12">
    <location>
        <position position="3146"/>
    </location>
</feature>
<dbReference type="InterPro" id="IPR049900">
    <property type="entry name" value="PKS_mFAS_DH"/>
</dbReference>
<feature type="domain" description="PKS/mFAS DH" evidence="16">
    <location>
        <begin position="2949"/>
        <end position="3222"/>
    </location>
</feature>
<dbReference type="SUPFAM" id="SSF52151">
    <property type="entry name" value="FabD/lysophospholipase-like"/>
    <property type="match status" value="4"/>
</dbReference>
<dbReference type="SUPFAM" id="SSF53901">
    <property type="entry name" value="Thiolase-like"/>
    <property type="match status" value="3"/>
</dbReference>
<evidence type="ECO:0000259" key="14">
    <source>
        <dbReference type="PROSITE" id="PS50075"/>
    </source>
</evidence>
<dbReference type="Pfam" id="PF16197">
    <property type="entry name" value="KAsynt_C_assoc"/>
    <property type="match status" value="3"/>
</dbReference>
<dbReference type="SUPFAM" id="SSF51735">
    <property type="entry name" value="NAD(P)-binding Rossmann-fold domains"/>
    <property type="match status" value="6"/>
</dbReference>
<feature type="domain" description="Ketosynthase family 3 (KS3)" evidence="15">
    <location>
        <begin position="3732"/>
        <end position="4156"/>
    </location>
</feature>
<comment type="catalytic activity">
    <reaction evidence="7">
        <text>6 (S)-methylmalonyl-CoA + propanoyl-CoA + 6 NADPH + 12 H(+) = 6-deoxyerythronolide B + 6 CO2 + 6 NADP(+) + 7 CoA + H2O</text>
        <dbReference type="Rhea" id="RHEA:23068"/>
        <dbReference type="ChEBI" id="CHEBI:15377"/>
        <dbReference type="ChEBI" id="CHEBI:15378"/>
        <dbReference type="ChEBI" id="CHEBI:16089"/>
        <dbReference type="ChEBI" id="CHEBI:16526"/>
        <dbReference type="ChEBI" id="CHEBI:57287"/>
        <dbReference type="ChEBI" id="CHEBI:57327"/>
        <dbReference type="ChEBI" id="CHEBI:57392"/>
        <dbReference type="ChEBI" id="CHEBI:57783"/>
        <dbReference type="ChEBI" id="CHEBI:58349"/>
        <dbReference type="EC" id="2.3.1.94"/>
    </reaction>
</comment>
<dbReference type="InterPro" id="IPR036291">
    <property type="entry name" value="NAD(P)-bd_dom_sf"/>
</dbReference>
<dbReference type="InterPro" id="IPR020806">
    <property type="entry name" value="PKS_PP-bd"/>
</dbReference>
<keyword evidence="3" id="KW-0808">Transferase</keyword>
<dbReference type="InterPro" id="IPR018201">
    <property type="entry name" value="Ketoacyl_synth_AS"/>
</dbReference>
<feature type="region of interest" description="C-terminal hotdog fold" evidence="12">
    <location>
        <begin position="3085"/>
        <end position="3222"/>
    </location>
</feature>
<dbReference type="InterPro" id="IPR036736">
    <property type="entry name" value="ACP-like_sf"/>
</dbReference>
<dbReference type="Pfam" id="PF22621">
    <property type="entry name" value="CurL-like_PKS_C"/>
    <property type="match status" value="1"/>
</dbReference>
<feature type="region of interest" description="N-terminal hotdog fold" evidence="12">
    <location>
        <begin position="2949"/>
        <end position="3073"/>
    </location>
</feature>
<dbReference type="SUPFAM" id="SSF55048">
    <property type="entry name" value="Probable ACP-binding domain of malonyl-CoA ACP transacylase"/>
    <property type="match status" value="4"/>
</dbReference>
<dbReference type="InterPro" id="IPR049551">
    <property type="entry name" value="PKS_DH_C"/>
</dbReference>
<evidence type="ECO:0000256" key="11">
    <source>
        <dbReference type="ARBA" id="ARBA00066981"/>
    </source>
</evidence>
<protein>
    <recommendedName>
        <fullName evidence="11">6-deoxyerythronolide-B synthase</fullName>
        <ecNumber evidence="11">2.3.1.94</ecNumber>
    </recommendedName>
</protein>
<comment type="pathway">
    <text evidence="9">Antibiotic biosynthesis; erythromycin biosynthesis.</text>
</comment>
<dbReference type="InterPro" id="IPR042104">
    <property type="entry name" value="PKS_dehydratase_sf"/>
</dbReference>
<dbReference type="NCBIfam" id="NF045894">
    <property type="entry name" value="PKS_plus_SDR"/>
    <property type="match status" value="1"/>
</dbReference>
<dbReference type="FunFam" id="1.10.1200.10:FF:000007">
    <property type="entry name" value="Probable polyketide synthase pks17"/>
    <property type="match status" value="4"/>
</dbReference>
<feature type="domain" description="PKS/mFAS DH" evidence="16">
    <location>
        <begin position="4618"/>
        <end position="4889"/>
    </location>
</feature>
<feature type="domain" description="Carrier" evidence="14">
    <location>
        <begin position="3634"/>
        <end position="3709"/>
    </location>
</feature>
<feature type="domain" description="Ketosynthase family 3 (KS3)" evidence="15">
    <location>
        <begin position="552"/>
        <end position="974"/>
    </location>
</feature>
<dbReference type="SMART" id="SM00825">
    <property type="entry name" value="PKS_KS"/>
    <property type="match status" value="3"/>
</dbReference>
<dbReference type="SMART" id="SM00823">
    <property type="entry name" value="PKS_PP"/>
    <property type="match status" value="4"/>
</dbReference>
<feature type="domain" description="Carrier" evidence="14">
    <location>
        <begin position="460"/>
        <end position="535"/>
    </location>
</feature>
<name>A0AAC9LFV9_9PSEU</name>
<dbReference type="InterPro" id="IPR016036">
    <property type="entry name" value="Malonyl_transacylase_ACP-bd"/>
</dbReference>
<dbReference type="InterPro" id="IPR057326">
    <property type="entry name" value="KR_dom"/>
</dbReference>
<dbReference type="CDD" id="cd08956">
    <property type="entry name" value="KR_3_FAS_SDR_x"/>
    <property type="match status" value="2"/>
</dbReference>
<dbReference type="GO" id="GO:0006633">
    <property type="term" value="P:fatty acid biosynthetic process"/>
    <property type="evidence" value="ECO:0007669"/>
    <property type="project" value="InterPro"/>
</dbReference>
<dbReference type="InterPro" id="IPR009081">
    <property type="entry name" value="PP-bd_ACP"/>
</dbReference>
<dbReference type="FunFam" id="3.40.47.10:FF:000019">
    <property type="entry name" value="Polyketide synthase type I"/>
    <property type="match status" value="3"/>
</dbReference>
<feature type="active site" description="Proton acceptor; for dehydratase activity" evidence="12">
    <location>
        <position position="2981"/>
    </location>
</feature>
<feature type="domain" description="Carrier" evidence="14">
    <location>
        <begin position="5337"/>
        <end position="5412"/>
    </location>
</feature>
<dbReference type="GO" id="GO:0004312">
    <property type="term" value="F:fatty acid synthase activity"/>
    <property type="evidence" value="ECO:0007669"/>
    <property type="project" value="TreeGrafter"/>
</dbReference>
<dbReference type="InterPro" id="IPR016039">
    <property type="entry name" value="Thiolase-like"/>
</dbReference>
<keyword evidence="2" id="KW-0597">Phosphoprotein</keyword>
<dbReference type="SMART" id="SM00826">
    <property type="entry name" value="PKS_DH"/>
    <property type="match status" value="2"/>
</dbReference>
<keyword evidence="6" id="KW-0012">Acyltransferase</keyword>
<dbReference type="Pfam" id="PF00109">
    <property type="entry name" value="ketoacyl-synt"/>
    <property type="match status" value="3"/>
</dbReference>
<dbReference type="FunFam" id="3.40.366.10:FF:000002">
    <property type="entry name" value="Probable polyketide synthase 2"/>
    <property type="match status" value="2"/>
</dbReference>
<evidence type="ECO:0000256" key="8">
    <source>
        <dbReference type="ARBA" id="ARBA00060158"/>
    </source>
</evidence>
<evidence type="ECO:0000256" key="12">
    <source>
        <dbReference type="PROSITE-ProRule" id="PRU01363"/>
    </source>
</evidence>
<evidence type="ECO:0000256" key="6">
    <source>
        <dbReference type="ARBA" id="ARBA00023315"/>
    </source>
</evidence>
<dbReference type="Gene3D" id="3.10.129.110">
    <property type="entry name" value="Polyketide synthase dehydratase"/>
    <property type="match status" value="2"/>
</dbReference>
<dbReference type="CDD" id="cd00833">
    <property type="entry name" value="PKS"/>
    <property type="match status" value="3"/>
</dbReference>
<keyword evidence="4" id="KW-0677">Repeat</keyword>
<dbReference type="RefSeq" id="WP_232237300.1">
    <property type="nucleotide sequence ID" value="NZ_CP016076.1"/>
</dbReference>
<dbReference type="Proteomes" id="UP000185511">
    <property type="component" value="Chromosome"/>
</dbReference>
<feature type="active site" description="Proton acceptor; for dehydratase activity" evidence="12">
    <location>
        <position position="4650"/>
    </location>
</feature>
<comment type="function">
    <text evidence="8">Involved in the biosynthesis of antibiotic erythromycin via the biosynthesis of its aglycone precursor, 6-deoxyerythronolide B (6-dEB).</text>
</comment>
<evidence type="ECO:0000256" key="7">
    <source>
        <dbReference type="ARBA" id="ARBA00052442"/>
    </source>
</evidence>
<dbReference type="PROSITE" id="PS50075">
    <property type="entry name" value="CARRIER"/>
    <property type="match status" value="4"/>
</dbReference>
<gene>
    <name evidence="17" type="ORF">UA74_17320</name>
</gene>
<evidence type="ECO:0000256" key="13">
    <source>
        <dbReference type="SAM" id="MobiDB-lite"/>
    </source>
</evidence>
<dbReference type="PANTHER" id="PTHR43775:SF51">
    <property type="entry name" value="INACTIVE PHENOLPHTHIOCEROL SYNTHESIS POLYKETIDE SYNTHASE TYPE I PKS1-RELATED"/>
    <property type="match status" value="1"/>
</dbReference>
<dbReference type="EC" id="2.3.1.94" evidence="11"/>
<dbReference type="InterPro" id="IPR049552">
    <property type="entry name" value="PKS_DH_N"/>
</dbReference>
<dbReference type="Pfam" id="PF21089">
    <property type="entry name" value="PKS_DH_N"/>
    <property type="match status" value="2"/>
</dbReference>
<dbReference type="Pfam" id="PF00698">
    <property type="entry name" value="Acyl_transf_1"/>
    <property type="match status" value="4"/>
</dbReference>
<keyword evidence="5" id="KW-0511">Multifunctional enzyme</keyword>
<evidence type="ECO:0000313" key="18">
    <source>
        <dbReference type="Proteomes" id="UP000185511"/>
    </source>
</evidence>
<dbReference type="InterPro" id="IPR032821">
    <property type="entry name" value="PKS_assoc"/>
</dbReference>
<dbReference type="InterPro" id="IPR055123">
    <property type="entry name" value="SpnB-like_Rossmann"/>
</dbReference>
<evidence type="ECO:0000256" key="4">
    <source>
        <dbReference type="ARBA" id="ARBA00022737"/>
    </source>
</evidence>
<dbReference type="Gene3D" id="3.40.50.720">
    <property type="entry name" value="NAD(P)-binding Rossmann-like Domain"/>
    <property type="match status" value="3"/>
</dbReference>
<dbReference type="InterPro" id="IPR013968">
    <property type="entry name" value="PKS_KR"/>
</dbReference>
<keyword evidence="1" id="KW-0596">Phosphopantetheine</keyword>
<dbReference type="InterPro" id="IPR020807">
    <property type="entry name" value="PKS_DH"/>
</dbReference>
<dbReference type="SMART" id="SM00822">
    <property type="entry name" value="PKS_KR"/>
    <property type="match status" value="3"/>
</dbReference>
<dbReference type="InterPro" id="IPR014031">
    <property type="entry name" value="Ketoacyl_synth_C"/>
</dbReference>
<dbReference type="SMART" id="SM00827">
    <property type="entry name" value="PKS_AT"/>
    <property type="match status" value="4"/>
</dbReference>
<dbReference type="InterPro" id="IPR014043">
    <property type="entry name" value="Acyl_transferase_dom"/>
</dbReference>
<dbReference type="Pfam" id="PF14765">
    <property type="entry name" value="PS-DH"/>
    <property type="match status" value="2"/>
</dbReference>
<feature type="active site" description="Proton donor; for dehydratase activity" evidence="12">
    <location>
        <position position="4814"/>
    </location>
</feature>
<keyword evidence="18" id="KW-1185">Reference proteome</keyword>
<evidence type="ECO:0000256" key="10">
    <source>
        <dbReference type="ARBA" id="ARBA00063272"/>
    </source>
</evidence>
<dbReference type="Pfam" id="PF00550">
    <property type="entry name" value="PP-binding"/>
    <property type="match status" value="4"/>
</dbReference>
<dbReference type="CDD" id="cd08952">
    <property type="entry name" value="KR_1_SDR_x"/>
    <property type="match status" value="1"/>
</dbReference>
<dbReference type="PANTHER" id="PTHR43775">
    <property type="entry name" value="FATTY ACID SYNTHASE"/>
    <property type="match status" value="1"/>
</dbReference>
<accession>A0AAC9LFV9</accession>
<dbReference type="GO" id="GO:0031177">
    <property type="term" value="F:phosphopantetheine binding"/>
    <property type="evidence" value="ECO:0007669"/>
    <property type="project" value="InterPro"/>
</dbReference>
<dbReference type="Gene3D" id="3.30.70.3290">
    <property type="match status" value="4"/>
</dbReference>
<feature type="compositionally biased region" description="Low complexity" evidence="13">
    <location>
        <begin position="998"/>
        <end position="1011"/>
    </location>
</feature>
<dbReference type="GO" id="GO:0047879">
    <property type="term" value="F:erythronolide synthase activity"/>
    <property type="evidence" value="ECO:0007669"/>
    <property type="project" value="UniProtKB-EC"/>
</dbReference>
<evidence type="ECO:0000313" key="17">
    <source>
        <dbReference type="EMBL" id="APU15494.1"/>
    </source>
</evidence>
<dbReference type="InterPro" id="IPR014030">
    <property type="entry name" value="Ketoacyl_synth_N"/>
</dbReference>
<dbReference type="Pfam" id="PF02801">
    <property type="entry name" value="Ketoacyl-synt_C"/>
    <property type="match status" value="3"/>
</dbReference>
<evidence type="ECO:0000256" key="3">
    <source>
        <dbReference type="ARBA" id="ARBA00022679"/>
    </source>
</evidence>
<dbReference type="Pfam" id="PF22953">
    <property type="entry name" value="SpnB_Rossmann"/>
    <property type="match status" value="2"/>
</dbReference>
<dbReference type="InterPro" id="IPR041618">
    <property type="entry name" value="PKS_DE"/>
</dbReference>
<feature type="domain" description="Carrier" evidence="14">
    <location>
        <begin position="1957"/>
        <end position="2032"/>
    </location>
</feature>
<dbReference type="SUPFAM" id="SSF47336">
    <property type="entry name" value="ACP-like"/>
    <property type="match status" value="4"/>
</dbReference>
<comment type="subunit">
    <text evidence="10">Homodimer. Erythronolide synthase is composed of EryAI, EryAII and EryAIII multimodular (2 modules) polypeptides each coding for a functional synthase subunit which participates in 2 of the six FAS-like elongation steps required for formation of the polyketide. Module 1, 2, 3, 4, 5, and 6 participating in biosynthesis steps 1, 2, 3, 4, 5, and 6, respectively.</text>
</comment>
<sequence>MVRSSGVDRLPWILSGGGVQSVRGQAGRLLAHLDSTPDWHPVDVGWTLAQRRPAGGWRAALVAGERTDFLTGLRGLAAGHSAAGLVEGPHVGDSVAFVFSGQGSQWPGMARALLETSAVFRARIDDCAQALEPFLDWSLLDLLRGASPELLLDRADIAQPALFAVGLAQASVWRAHGVEPSAVAGHSLGEVLAAELSGALGLDDAARVAARWSQAQVTLAGRGEMVSVRATRAEVTEFLRPWGDALGVAAVNGPAAVIVSGDADAADELVTALHADGRTARKVAVGLAAHSAHIDLIMPRLRRELAPLRPVAPQLPFYSALHGSRLPDGELLDADYWCRNLRNTVRFDDVTRAVLADGHHVLLEMSPHPVLTAAMLETVEDAGAAASVRGALRRDQADLARVTHSLAELHVDGVEFDASVVFAGHGAALDLPAADEDGPVAEFVPLAEALAPRSAVEQLAALQELVCHEVAVTLGRTDGRLVDPRRPFRDLGFDSVTAVEIRNRVGAATGLRLPHTLAFDYPTPARLAEFLHAELFGAAEVDAVVPVPAAAEDPVVIVGLACRYPGGVASPEELWRVVAEGVDVVSGFPADRGWDVTGAYSPVIDKPGQYYQSEAGFLPDADLFDAEFFGISPREALAMDPQQRLLLETSWEVLERTGIDPLSLRGSRTGVFVGAMTMDYGPRLDAASGHEGHVLTGNTGSVLSGRIAYTLGLEGPAVTVDTACSSSLVALHLAAQAVRAGECTSALAGGVTVLPNLGMFVEFSRHGGLAPDGRCKPFSSTADGFGLAEGVGLVLVERLSDARRLGHSVLAVVRGSAVNQDGASNGLTAPNGPSQQRVIRQALASAGLSAADVDVVEAHGTGTRLGDPIEAQAVIATYGQGRSRPVLLGSVKSNLGHTQAAAGIAGVLKMVLAMRHGIVPATLHLDEPSPQVDWSAGAVSLVPEAVEWASAGVRRAGVSSFGISGTNAHVILEEPPSVPGRSPVPVSSDPGDRLGGRPAADAASPDSAVVPDESETAASGRAEVTSWVLTAKSESALRAQAERLLEFVRRPDVDPADVAHSLVTTRSAFDYRAVVIGRDRAELIDGLAAVAAARSSTFAVTGSAAVSGRLAVLFTGQGAQRAGMGSELYASHPAFAAAFDEVCAELDPKLDRPLREVVFAEDHELLAQTGWTQAALFAVEVALFRLVESWGVRPDVVGGHSIGEIVAAHVAGVLTLADACTLVAARGSLMQALPAGGAMASVRASEEEVRPLLTSGVSIAAINGPHSVVVSGVEDEVAALATHFEKSRRLRVSHAFHSPLMDPMLAEFAEVVRGLEFHAPRLVVLSNVTGGPADAEELRDGEYWVRHVREPVRFADGVRGLEDAGVSALLELGPGGVLSAMAAESLRGSAVAVPSLLTDRPESLALRTAAARLFTLGVPIERDTLGTAGSRITLPTYVFDRTRFWLEPRITSGSGADVEFWAAVGRGDLDALARSLDLGADERAPLAELLPWLSSWWERRQRRSLVDGLRHEVVWRPTTPSAAAWLSGDWALISEDAADDLAAALSAAGAAVVRLTPTALAEGLPADCAGVVSTVGLHATLSMIQTLGDRTIPLWCVTRNGVAAAGSDGPVDPWQAAVWGLGRVAALESPRLWAGLIDLPARPDAATLTRFTAVLADPAGEDQVAVRQSGTFVRRLARARSGASGGWRPSGTVLVTGGTGALGGAVARLLASGGADRLILTSRRGADAPGAADLAAELRALGADVDVVACDVADRAAVAALLAAHPVDAVFHTAGVLEDGVLASLTPEQLDRTLAPKAWGATHLDELTRDRELSAFVLFSSVTGVLGTAGQGNYAAANAFLDALAERRRAEGLPATAISWGPWAGEGMAAGPVGTRLAEDGLRALPVPTALAALQLSLDRGETGVTVADVDWARFAPQFTAARWSPLLADLPEVGARTDDRSPSTELAALDDAERGRVLLELVRTESAAVLGHRSGADIDAHRVFKDLGFDSLTAVALRNRMSAATGVLLSAAVVFDHPTPAALAAYLSQETTGGRREDAPVAPVTAAVADDPIVIVGTACRFPGGVRSPEDLWRLLSHGEDAIGGFPSDRGWDLDALYDPTAARSGTSYTRAGGFLPDAAEFDAAFFGISPREALAMDPQQRLLLETAWELFEHAGIRPAAVRGERIGVFVGTNGQDYVTDLGDIPRDVEGQVLTGNAASVVSGRIAYTFGLEGPAVTVDTACSSSLVALHLAVQALRSGECTAAVAGGVTVMSRPGVFVEFSRQRGLSADGRCRSFSASADGTGWSEGVGLVLVERLSDARRLGHSVLAVVRGSAVNQDGASNGLTAPNGPSQQRVIRQALASAGLSTGDVDVVEAHGTGTRLGDPIEAHALLTTYGQGRSRPLLLGSVKSNLGHTQAAAGIAGVLKMVLAMQHGVVPETLHVDEPTPQVDWSVGAVELAAESVPWPDTGRPRRAGVSSFGVSGTNAHVILEAAPAPEPAADQPEPPPAAIEFTAEPATSPVVPWVLSGKSDAALRGQAARLAEFLRDRPDLPPTDVGAALASRSLFDRRVLLAGANRADLLASLDEVAAGRLTAGRRAAGGVVLVFPGQGSQWVGLAVELLASSSVFAERMGECAAALSEFVEWSLFDVLSDEAALSRVDIVQPVLFAVMVSLAELWRSVGVVPSAVVGHSQGEIAAACVAGGLSLRDAARVVARRSRLIAALGGGGGMVSVALPLPEVADLLSGSVTVAAVNGPSSVVVSGARAGLTRVVAECESRGVRARWIPVDYASHSVLIEEIRDQLLELLSEIEPRSSAVPFYSSVTGTVVDTASLDARYWFRNLRETVRFDRAVAALLTDGLGVFVESSAHPVLTYGIQEVVDERDGDRDAADALVVGTLRRADGGMDRFLASAGELFAHGVDVDVTPLLTGGRRVDLPAYAFQRDRFWLATPASAGDVASVGLDAADHPLLGATVPVAGSDEVVCTGRISVTEQPWLADHVVDGAVIFPGTGLVELATKAGAAVGCTRLHELTLQTPLVVPESGAVRIQVVVGPQADDGARQVGVHARGTDDDAVHWTRHATGLLLPTLPQADFDLTQWPPTGAETVDVDHVYGRFAQIGMLYGPAFQGLRRAWRRADEIFVEVALAEEEGAAAQWFGVHPALLDAALHSFALDGSGPQEPLLPFVWSDVRSYAAGATELRVRVRRLAADTMSIQAADASGAPVLSAESLVVRPATRVRAGSSNRDSLFRVEWVPTEAAGRRTAVSVLDHQERESTPRTAVGRVLTELQSWLAREPEERLVVLTRGAVAVTPEESPDLAGAAVWGLVRSAQSEHPGRIVLVDTDGTVDLELLAALDEPQLAVRGDRVFAARLRRMSAVAEPAWDASGTTLITGGTGTLGAAVARHLVTRHGVRDLVLTSRRGLTAPDAVELRDELVGLGAAVVVVACDVADREQVAGLLAEHPVDAVVHTAGVLDDGVVTSLTPERLDTVFAPKADAAWHLHELAGELSAFVSFSSAAGLIGNAGQGNYAAANAFLDALAHHRRARGLPAQSLAWGLWSQASELTGALDGADVTRLGRAGVVPMSTEDGLARFDAALGVDEASVVPLRLDLTAFQGEVPRLFADLVPARRRAVAAAGTLRERIADLDDPRQKSLLGDLVRAQAARVLGHSSPEAVDTAQTFQLLGFDSLTAVELRNRLNVETGLRLPATMVFDYPTPGALADFLHQRLFGQTVATAEPLAVEPGTTGSVSDDPIVIVGMACRFPGGVNDPDSLWRLLADGGEVVSDFPTDRGWNLHELYDPEPGVPGKSYTRAGGFLRDVADFDAGFFEISPREALAMDPQQRLLLETSWEVFERAGIDPVSMRGSRTSVYAGLMYHDYAARLPRVPEDVEGYAGNGNAGSVASGRVAYALGLEGPAVTVDTACSSSLVALHLAAQALRSGECDLALAGGVTALATPGVFVEFSRQRGLSADGRCKSFAGAADGTGWSEGVGLVLVERLSDARRNGHSVLAVVRGSAVNQDGASNGLTAPNGPAQQRVIRQALASAGVSAADVDVVEAHGTGTRLGDPIEAQALIATYGQDRARPLLLGSVKSNLGHTQAAAGIAGVMKMVLAMRHGVVPKTLHVDEPTPHVDWSAGAVELVTEAQPWPVADRPRRAGVSSFGVSGTNAHVIVEAPPEPPADPVASAAAAPDHSIVPWILSGKSDAALRAQADRLVDFLRARPAVRPADVGMSLATARARFDRRVLISGSRTDEFMAGLSAVASGAVVPGGRVAGGVVLVFPGQGSQWVGMAAGLLGSSPVFAGRMGECAAALSEFVGWSLFDVLGDEQALGRVDVVQPVLFAVMVSLAELWCSVGVVPSAVVGHSQGEIAAAVVSGGLSLRDGVRVVVQRSRLIAGLGGGGGMVSVALPASEVTELLPDGVSLAAVNGPSSVVVSGSVSGLERVVADCESRGVRARWVPVDYASHSVLMDALRDELVESLADVEPRSSEIPFYSSVTGAPSDTASLDAGYWFRNLRETVRFDRAVESLLVGGFGVFVESSAHPVTTYGIQEVIDERDGDALAIGTLRRDDGGMDRFLASAGELFTHGVDVDVTPLLAGGRQVDLPTYAFQRERYWLQTPKGFAGDLASIGQQDAGHPLVGASVSMADSDGVVLTGQVSIETHPWLAEHAVAGTVLLPGTAFVELAVHAGDQVGCSRVAELTLAAPVILPPHGGVAVQVLVGAPDESGLRPVSVYSRRADAENDAWTCHAFGQLGVDQPSRDLGLTAWPPAATVVPLAGVYERLYDQGYQYGPMFQGLRAMWRTEEEIYAEVMLPAEATTGATAFGLHPALLDAALHPAGAVAQTEEVRLPFSWSGVSIHAAGARVLRVRLTMRGEGVVSLDAADQTGAPVVSVDSLALRPVTPDQLAVASTDSLYHLDWTGPQALATVGGTSVAWIGRDLDLDSQAADGSTPAVVLLDAACAGSQDAPTRARRVVGAVLDVVRAWLADQRFADTRLAVVTRGAVRAVDGDVPDPASAAVWGLVRSAQSENPDRLILLDAEEHTGDAELSAAAACGEQQIAVRAGQLFIPQLARSRTTESAAPSWDPAGVVLITGGTGTLGAAVARHLVRRHGVRNLVLASRRGLDAPGAVALREELTGWDAEVAVVACDLSDRAAVAALLAAHPITTVVHSAGALDDGVVSALTPERVDTVFRPKVDAAWHLHELAGDLSAFVMFSSASGVFGTAGQSNYAAANTFLDALAEHRRAHGLPAHSLAWGWWESTSEMTARLGAADRSRMTRRGVVPLSTDEGLALFDTAVAGPRPVVLPVRLDLRATLPAVCRALQRTTRRTAAAPAAGEATLVDRLVRLDPPDRAAALLTLVRSAGAEVLGHATVGEVRPTRAFKELGFDSLMAVELRNRLHRETGLRLPATLVFDYPTPQAIVGLLDVELFGAAVPESPASPVLADLDRLEAGLTGDLDDETRSAVTDRLKALLTRWTGDAAHGSFADQLDSASDDEIFTLIDNRLGRS</sequence>
<feature type="region of interest" description="Disordered" evidence="13">
    <location>
        <begin position="973"/>
        <end position="1017"/>
    </location>
</feature>